<comment type="caution">
    <text evidence="1">The sequence shown here is derived from an EMBL/GenBank/DDBJ whole genome shotgun (WGS) entry which is preliminary data.</text>
</comment>
<accession>A0ACC2WNG9</accession>
<organism evidence="1 2">
    <name type="scientific">Naganishia cerealis</name>
    <dbReference type="NCBI Taxonomy" id="610337"/>
    <lineage>
        <taxon>Eukaryota</taxon>
        <taxon>Fungi</taxon>
        <taxon>Dikarya</taxon>
        <taxon>Basidiomycota</taxon>
        <taxon>Agaricomycotina</taxon>
        <taxon>Tremellomycetes</taxon>
        <taxon>Filobasidiales</taxon>
        <taxon>Filobasidiaceae</taxon>
        <taxon>Naganishia</taxon>
    </lineage>
</organism>
<evidence type="ECO:0000313" key="1">
    <source>
        <dbReference type="EMBL" id="KAJ9112636.1"/>
    </source>
</evidence>
<sequence>MAIDAPAILGEPITFPNGMSAPNRFLKSAMTERLCTYDDNDLDARGKPTPEYVKTYEEWGKGQIGVVVLGNIPIHREGLEAKKNAIIDKTSTWDPVEAFKPVIAATKAHGSLCIGQLTHGGRQVSEDVSKHPVSSSDVQSPPLGGMTFAKPRPLTIEEINDLVDRWAYAAEVLYKAGADGAQLHGAHGYLLSQFLSSRVNKRTDDYGGPLENKSRIVFRIIDEIKKRVDTSKFILSMKLNSADFAEGGFTGDESKILCQQLEAAGLDLIELSGGTYESLAFEHKRESTKQREAYFIEFAQQVRPMLKKTVLCVTGGFRSAHAMAEAVSSGATQMIGLARPLTAEPYLCRDILAGKSQGAKPNKGTSALTTGLSIIQIGAMSTGQPIPDLSNEATCKDLEAVLMGKKSMEEIKQAKPHKEQETKAYQGDGQSRAQ</sequence>
<keyword evidence="2" id="KW-1185">Reference proteome</keyword>
<dbReference type="Proteomes" id="UP001241377">
    <property type="component" value="Unassembled WGS sequence"/>
</dbReference>
<protein>
    <submittedName>
        <fullName evidence="1">Uncharacterized protein</fullName>
    </submittedName>
</protein>
<evidence type="ECO:0000313" key="2">
    <source>
        <dbReference type="Proteomes" id="UP001241377"/>
    </source>
</evidence>
<gene>
    <name evidence="1" type="ORF">QFC19_000656</name>
</gene>
<reference evidence="1" key="1">
    <citation type="submission" date="2023-04" db="EMBL/GenBank/DDBJ databases">
        <title>Draft Genome sequencing of Naganishia species isolated from polar environments using Oxford Nanopore Technology.</title>
        <authorList>
            <person name="Leo P."/>
            <person name="Venkateswaran K."/>
        </authorList>
    </citation>
    <scope>NUCLEOTIDE SEQUENCE</scope>
    <source>
        <strain evidence="1">MNA-CCFEE 5261</strain>
    </source>
</reference>
<dbReference type="EMBL" id="JASBWR010000004">
    <property type="protein sequence ID" value="KAJ9112636.1"/>
    <property type="molecule type" value="Genomic_DNA"/>
</dbReference>
<name>A0ACC2WNG9_9TREE</name>
<proteinExistence type="predicted"/>